<comment type="caution">
    <text evidence="2">The sequence shown here is derived from an EMBL/GenBank/DDBJ whole genome shotgun (WGS) entry which is preliminary data.</text>
</comment>
<protein>
    <submittedName>
        <fullName evidence="2">Uncharacterized protein</fullName>
    </submittedName>
</protein>
<gene>
    <name evidence="2" type="ORF">JYZ213_LOCUS30364</name>
    <name evidence="3" type="ORF">OXD698_LOCUS18674</name>
</gene>
<evidence type="ECO:0000313" key="4">
    <source>
        <dbReference type="Proteomes" id="UP000663845"/>
    </source>
</evidence>
<evidence type="ECO:0000313" key="3">
    <source>
        <dbReference type="EMBL" id="CAF3808312.1"/>
    </source>
</evidence>
<proteinExistence type="predicted"/>
<evidence type="ECO:0000313" key="2">
    <source>
        <dbReference type="EMBL" id="CAF1264969.1"/>
    </source>
</evidence>
<dbReference type="AlphaFoldDB" id="A0A815B6J0"/>
<sequence length="73" mass="8753">MNNTSKLVGYFKQLPNEILLDLFENYIILTDVYLAFYFLNNRRINETINSVHFYIDIPSKDIFHMKSFSHFAN</sequence>
<reference evidence="2" key="1">
    <citation type="submission" date="2021-02" db="EMBL/GenBank/DDBJ databases">
        <authorList>
            <person name="Nowell W R."/>
        </authorList>
    </citation>
    <scope>NUCLEOTIDE SEQUENCE</scope>
</reference>
<dbReference type="Proteomes" id="UP000663845">
    <property type="component" value="Unassembled WGS sequence"/>
</dbReference>
<evidence type="ECO:0000256" key="1">
    <source>
        <dbReference type="SAM" id="Phobius"/>
    </source>
</evidence>
<keyword evidence="1" id="KW-1133">Transmembrane helix</keyword>
<keyword evidence="1" id="KW-0812">Transmembrane</keyword>
<accession>A0A815B6J0</accession>
<dbReference type="EMBL" id="CAJNOG010000484">
    <property type="protein sequence ID" value="CAF1264969.1"/>
    <property type="molecule type" value="Genomic_DNA"/>
</dbReference>
<dbReference type="Proteomes" id="UP000663844">
    <property type="component" value="Unassembled WGS sequence"/>
</dbReference>
<keyword evidence="1" id="KW-0472">Membrane</keyword>
<feature type="transmembrane region" description="Helical" evidence="1">
    <location>
        <begin position="20"/>
        <end position="39"/>
    </location>
</feature>
<name>A0A815B6J0_9BILA</name>
<dbReference type="EMBL" id="CAJOAZ010001391">
    <property type="protein sequence ID" value="CAF3808312.1"/>
    <property type="molecule type" value="Genomic_DNA"/>
</dbReference>
<organism evidence="2 4">
    <name type="scientific">Adineta steineri</name>
    <dbReference type="NCBI Taxonomy" id="433720"/>
    <lineage>
        <taxon>Eukaryota</taxon>
        <taxon>Metazoa</taxon>
        <taxon>Spiralia</taxon>
        <taxon>Gnathifera</taxon>
        <taxon>Rotifera</taxon>
        <taxon>Eurotatoria</taxon>
        <taxon>Bdelloidea</taxon>
        <taxon>Adinetida</taxon>
        <taxon>Adinetidae</taxon>
        <taxon>Adineta</taxon>
    </lineage>
</organism>